<gene>
    <name evidence="1" type="primary">hemA</name>
</gene>
<accession>Q47529</accession>
<sequence>MSAGNNTNVDRVSLLASYIQDA</sequence>
<name>Q47529_ECOLX</name>
<reference evidence="1" key="1">
    <citation type="journal article" date="1993" name="J. Gen. Microbiol.">
        <title>Characterization of the hemA-prs region of the Escherichia coli and Salmonella typhimurium chromosomes: identification of two open reading frames and implications for prs expression.</title>
        <authorList>
            <person name="Post D.A."/>
            <person name="Hove-Jensen B."/>
            <person name="Switzer R.L."/>
        </authorList>
    </citation>
    <scope>NUCLEOTIDE SEQUENCE</scope>
    <source>
        <strain evidence="1">K-12</strain>
    </source>
</reference>
<evidence type="ECO:0000313" key="1">
    <source>
        <dbReference type="EMBL" id="AAA24432.1"/>
    </source>
</evidence>
<organism evidence="1">
    <name type="scientific">Escherichia coli</name>
    <dbReference type="NCBI Taxonomy" id="562"/>
    <lineage>
        <taxon>Bacteria</taxon>
        <taxon>Pseudomonadati</taxon>
        <taxon>Pseudomonadota</taxon>
        <taxon>Gammaproteobacteria</taxon>
        <taxon>Enterobacterales</taxon>
        <taxon>Enterobacteriaceae</taxon>
        <taxon>Escherichia</taxon>
    </lineage>
</organism>
<protein>
    <submittedName>
        <fullName evidence="1">HemA</fullName>
    </submittedName>
</protein>
<dbReference type="AlphaFoldDB" id="Q47529"/>
<dbReference type="EMBL" id="M77237">
    <property type="protein sequence ID" value="AAA24432.1"/>
    <property type="molecule type" value="Genomic_DNA"/>
</dbReference>
<proteinExistence type="predicted"/>